<dbReference type="InterPro" id="IPR001223">
    <property type="entry name" value="Glyco_hydro18_cat"/>
</dbReference>
<dbReference type="SMART" id="SM00636">
    <property type="entry name" value="Glyco_18"/>
    <property type="match status" value="1"/>
</dbReference>
<comment type="similarity">
    <text evidence="7">Belongs to the glycosyl hydrolase 18 family.</text>
</comment>
<evidence type="ECO:0000256" key="2">
    <source>
        <dbReference type="ARBA" id="ARBA00012729"/>
    </source>
</evidence>
<keyword evidence="4" id="KW-0119">Carbohydrate metabolism</keyword>
<proteinExistence type="inferred from homology"/>
<accession>A0A3D9IYE1</accession>
<sequence>MNRHHVYLRVALLTFVLAVLLIPMPPGNADSDVKVTYNGNTIEFQTSPFVRNDATYVQARPLLNAAGLQVQWIDKTRFKLFRSGIVVDMEVGKTAAALNGSSLSLTHAPILSNSTLFLPIRPFSALIGLNVQWFAGSNTIALATAGSTKPSASPYRIVAYYPYWASYQQLTPSRFATSEITHLNYAFANVQRGEVVMGDAAADRANFAELKRIKKDNPKLKTLISVGGWNWSGSFSDVALTAAARTKFVESAVRFIRDNGFDGVDLDWEYPVAGGLSSNRTRPEDKRNFTLLLKELKAKLDDARKQDGKPYLLTIAAGASSGYISNTEMNQVAAIVDWVNLMTYDYYGSWEKTSNHHAPLYSDPKRPSTSGASANDTVNAFMKAGVPANKLVLGVPFYGRGWAGCGSTGNGLAQTCTALSEGVTASGVHEFGNLENLGWLDGSGFVRYWDDTAKVPWLYNKKTGTFITYEDPESLAYKAGYVKAKGLGGAVVWELSQDFNGTLLRKLAQSLR</sequence>
<dbReference type="GO" id="GO:0008061">
    <property type="term" value="F:chitin binding"/>
    <property type="evidence" value="ECO:0007669"/>
    <property type="project" value="InterPro"/>
</dbReference>
<dbReference type="PROSITE" id="PS01095">
    <property type="entry name" value="GH18_1"/>
    <property type="match status" value="1"/>
</dbReference>
<comment type="caution">
    <text evidence="9">The sequence shown here is derived from an EMBL/GenBank/DDBJ whole genome shotgun (WGS) entry which is preliminary data.</text>
</comment>
<dbReference type="InterPro" id="IPR017853">
    <property type="entry name" value="GH"/>
</dbReference>
<keyword evidence="10" id="KW-1185">Reference proteome</keyword>
<dbReference type="Gene3D" id="3.30.457.10">
    <property type="entry name" value="Copper amine oxidase-like, N-terminal domain"/>
    <property type="match status" value="1"/>
</dbReference>
<dbReference type="PROSITE" id="PS51910">
    <property type="entry name" value="GH18_2"/>
    <property type="match status" value="1"/>
</dbReference>
<comment type="catalytic activity">
    <reaction evidence="1">
        <text>Random endo-hydrolysis of N-acetyl-beta-D-glucosaminide (1-&gt;4)-beta-linkages in chitin and chitodextrins.</text>
        <dbReference type="EC" id="3.2.1.14"/>
    </reaction>
</comment>
<dbReference type="Gene3D" id="3.10.50.10">
    <property type="match status" value="1"/>
</dbReference>
<feature type="domain" description="GH18" evidence="8">
    <location>
        <begin position="155"/>
        <end position="512"/>
    </location>
</feature>
<evidence type="ECO:0000256" key="4">
    <source>
        <dbReference type="ARBA" id="ARBA00023024"/>
    </source>
</evidence>
<name>A0A3D9IYE1_9BACL</name>
<keyword evidence="3 6" id="KW-0378">Hydrolase</keyword>
<dbReference type="CDD" id="cd06548">
    <property type="entry name" value="GH18_chitinase"/>
    <property type="match status" value="1"/>
</dbReference>
<dbReference type="SUPFAM" id="SSF55383">
    <property type="entry name" value="Copper amine oxidase, domain N"/>
    <property type="match status" value="1"/>
</dbReference>
<dbReference type="InterPro" id="IPR050314">
    <property type="entry name" value="Glycosyl_Hydrlase_18"/>
</dbReference>
<dbReference type="SUPFAM" id="SSF51445">
    <property type="entry name" value="(Trans)glycosidases"/>
    <property type="match status" value="1"/>
</dbReference>
<dbReference type="GO" id="GO:0006032">
    <property type="term" value="P:chitin catabolic process"/>
    <property type="evidence" value="ECO:0007669"/>
    <property type="project" value="UniProtKB-KW"/>
</dbReference>
<dbReference type="PANTHER" id="PTHR11177:SF317">
    <property type="entry name" value="CHITINASE 12-RELATED"/>
    <property type="match status" value="1"/>
</dbReference>
<dbReference type="RefSeq" id="WP_116062744.1">
    <property type="nucleotide sequence ID" value="NZ_QRDZ01000018.1"/>
</dbReference>
<dbReference type="GO" id="GO:0008843">
    <property type="term" value="F:endochitinase activity"/>
    <property type="evidence" value="ECO:0007669"/>
    <property type="project" value="UniProtKB-EC"/>
</dbReference>
<dbReference type="InterPro" id="IPR012854">
    <property type="entry name" value="Cu_amine_oxidase-like_N"/>
</dbReference>
<evidence type="ECO:0000256" key="3">
    <source>
        <dbReference type="ARBA" id="ARBA00022801"/>
    </source>
</evidence>
<evidence type="ECO:0000313" key="10">
    <source>
        <dbReference type="Proteomes" id="UP000256977"/>
    </source>
</evidence>
<gene>
    <name evidence="9" type="ORF">DFP98_118143</name>
</gene>
<evidence type="ECO:0000256" key="6">
    <source>
        <dbReference type="RuleBase" id="RU000489"/>
    </source>
</evidence>
<dbReference type="AlphaFoldDB" id="A0A3D9IYE1"/>
<keyword evidence="4" id="KW-0624">Polysaccharide degradation</keyword>
<dbReference type="InterPro" id="IPR029070">
    <property type="entry name" value="Chitinase_insertion_sf"/>
</dbReference>
<evidence type="ECO:0000313" key="9">
    <source>
        <dbReference type="EMBL" id="RED66519.1"/>
    </source>
</evidence>
<dbReference type="PANTHER" id="PTHR11177">
    <property type="entry name" value="CHITINASE"/>
    <property type="match status" value="1"/>
</dbReference>
<organism evidence="9 10">
    <name type="scientific">Cohnella phaseoli</name>
    <dbReference type="NCBI Taxonomy" id="456490"/>
    <lineage>
        <taxon>Bacteria</taxon>
        <taxon>Bacillati</taxon>
        <taxon>Bacillota</taxon>
        <taxon>Bacilli</taxon>
        <taxon>Bacillales</taxon>
        <taxon>Paenibacillaceae</taxon>
        <taxon>Cohnella</taxon>
    </lineage>
</organism>
<dbReference type="Pfam" id="PF00704">
    <property type="entry name" value="Glyco_hydro_18"/>
    <property type="match status" value="1"/>
</dbReference>
<dbReference type="InterPro" id="IPR036582">
    <property type="entry name" value="Mao_N_sf"/>
</dbReference>
<dbReference type="Proteomes" id="UP000256977">
    <property type="component" value="Unassembled WGS sequence"/>
</dbReference>
<dbReference type="EMBL" id="QRDZ01000018">
    <property type="protein sequence ID" value="RED66519.1"/>
    <property type="molecule type" value="Genomic_DNA"/>
</dbReference>
<dbReference type="EC" id="3.2.1.14" evidence="2"/>
<reference evidence="9 10" key="1">
    <citation type="submission" date="2018-07" db="EMBL/GenBank/DDBJ databases">
        <title>Genomic Encyclopedia of Type Strains, Phase III (KMG-III): the genomes of soil and plant-associated and newly described type strains.</title>
        <authorList>
            <person name="Whitman W."/>
        </authorList>
    </citation>
    <scope>NUCLEOTIDE SEQUENCE [LARGE SCALE GENOMIC DNA]</scope>
    <source>
        <strain evidence="9 10">CECT 7287</strain>
    </source>
</reference>
<evidence type="ECO:0000256" key="5">
    <source>
        <dbReference type="ARBA" id="ARBA00023295"/>
    </source>
</evidence>
<dbReference type="OrthoDB" id="9775889at2"/>
<keyword evidence="4" id="KW-0146">Chitin degradation</keyword>
<evidence type="ECO:0000259" key="8">
    <source>
        <dbReference type="PROSITE" id="PS51910"/>
    </source>
</evidence>
<keyword evidence="5 6" id="KW-0326">Glycosidase</keyword>
<dbReference type="Pfam" id="PF07833">
    <property type="entry name" value="Cu_amine_oxidN1"/>
    <property type="match status" value="1"/>
</dbReference>
<dbReference type="InterPro" id="IPR001579">
    <property type="entry name" value="Glyco_hydro_18_chit_AS"/>
</dbReference>
<evidence type="ECO:0000256" key="1">
    <source>
        <dbReference type="ARBA" id="ARBA00000822"/>
    </source>
</evidence>
<dbReference type="GO" id="GO:0005975">
    <property type="term" value="P:carbohydrate metabolic process"/>
    <property type="evidence" value="ECO:0007669"/>
    <property type="project" value="InterPro"/>
</dbReference>
<evidence type="ECO:0000256" key="7">
    <source>
        <dbReference type="RuleBase" id="RU004453"/>
    </source>
</evidence>
<dbReference type="Gene3D" id="3.20.20.80">
    <property type="entry name" value="Glycosidases"/>
    <property type="match status" value="1"/>
</dbReference>
<dbReference type="SUPFAM" id="SSF54556">
    <property type="entry name" value="Chitinase insertion domain"/>
    <property type="match status" value="1"/>
</dbReference>
<dbReference type="InterPro" id="IPR011583">
    <property type="entry name" value="Chitinase_II/V-like_cat"/>
</dbReference>
<protein>
    <recommendedName>
        <fullName evidence="2">chitinase</fullName>
        <ecNumber evidence="2">3.2.1.14</ecNumber>
    </recommendedName>
</protein>